<evidence type="ECO:0000256" key="5">
    <source>
        <dbReference type="ARBA" id="ARBA00022801"/>
    </source>
</evidence>
<dbReference type="InterPro" id="IPR008979">
    <property type="entry name" value="Galactose-bd-like_sf"/>
</dbReference>
<dbReference type="PROSITE" id="PS00136">
    <property type="entry name" value="SUBTILASE_ASP"/>
    <property type="match status" value="1"/>
</dbReference>
<keyword evidence="9" id="KW-0325">Glycoprotein</keyword>
<gene>
    <name evidence="16" type="primary">LOC117555251</name>
</gene>
<dbReference type="PROSITE" id="PS00138">
    <property type="entry name" value="SUBTILASE_SER"/>
    <property type="match status" value="1"/>
</dbReference>
<dbReference type="InterPro" id="IPR015500">
    <property type="entry name" value="Peptidase_S8_subtilisin-rel"/>
</dbReference>
<keyword evidence="15" id="KW-1185">Reference proteome</keyword>
<evidence type="ECO:0000256" key="2">
    <source>
        <dbReference type="ARBA" id="ARBA00022670"/>
    </source>
</evidence>
<dbReference type="PANTHER" id="PTHR42884:SF23">
    <property type="entry name" value="FURIN-LIKE PROTEASE 2"/>
    <property type="match status" value="1"/>
</dbReference>
<dbReference type="Proteomes" id="UP000515161">
    <property type="component" value="Unplaced"/>
</dbReference>
<keyword evidence="6 11" id="KW-0720">Serine protease</keyword>
<proteinExistence type="inferred from homology"/>
<feature type="compositionally biased region" description="Basic and acidic residues" evidence="12">
    <location>
        <begin position="120"/>
        <end position="133"/>
    </location>
</feature>
<dbReference type="Pfam" id="PF00082">
    <property type="entry name" value="Peptidase_S8"/>
    <property type="match status" value="1"/>
</dbReference>
<dbReference type="InterPro" id="IPR000209">
    <property type="entry name" value="Peptidase_S8/S53_dom"/>
</dbReference>
<dbReference type="Gene3D" id="3.30.70.850">
    <property type="entry name" value="Peptidase S8, pro-domain"/>
    <property type="match status" value="1"/>
</dbReference>
<name>A0A6P8V7S4_GYMAC</name>
<dbReference type="GO" id="GO:0004252">
    <property type="term" value="F:serine-type endopeptidase activity"/>
    <property type="evidence" value="ECO:0007669"/>
    <property type="project" value="UniProtKB-UniRule"/>
</dbReference>
<dbReference type="Gene3D" id="2.60.120.260">
    <property type="entry name" value="Galactose-binding domain-like"/>
    <property type="match status" value="1"/>
</dbReference>
<dbReference type="InterPro" id="IPR032815">
    <property type="entry name" value="S8_pro-domain"/>
</dbReference>
<evidence type="ECO:0000256" key="4">
    <source>
        <dbReference type="ARBA" id="ARBA00022729"/>
    </source>
</evidence>
<dbReference type="SUPFAM" id="SSF49785">
    <property type="entry name" value="Galactose-binding domain-like"/>
    <property type="match status" value="1"/>
</dbReference>
<evidence type="ECO:0000256" key="3">
    <source>
        <dbReference type="ARBA" id="ARBA00022685"/>
    </source>
</evidence>
<dbReference type="PROSITE" id="PS00137">
    <property type="entry name" value="SUBTILASE_HIS"/>
    <property type="match status" value="1"/>
</dbReference>
<feature type="active site" description="Charge relay system" evidence="10 11">
    <location>
        <position position="400"/>
    </location>
</feature>
<evidence type="ECO:0000256" key="12">
    <source>
        <dbReference type="SAM" id="MobiDB-lite"/>
    </source>
</evidence>
<keyword evidence="7" id="KW-0865">Zymogen</keyword>
<feature type="chain" id="PRO_5027962255" evidence="13">
    <location>
        <begin position="21"/>
        <end position="738"/>
    </location>
</feature>
<dbReference type="PRINTS" id="PR00723">
    <property type="entry name" value="SUBTILISIN"/>
</dbReference>
<feature type="domain" description="P/Homo B" evidence="14">
    <location>
        <begin position="476"/>
        <end position="624"/>
    </location>
</feature>
<dbReference type="OrthoDB" id="300641at2759"/>
<evidence type="ECO:0000256" key="8">
    <source>
        <dbReference type="ARBA" id="ARBA00023157"/>
    </source>
</evidence>
<dbReference type="InterPro" id="IPR002884">
    <property type="entry name" value="P_dom"/>
</dbReference>
<dbReference type="InterPro" id="IPR022398">
    <property type="entry name" value="Peptidase_S8_His-AS"/>
</dbReference>
<dbReference type="PROSITE" id="PS51892">
    <property type="entry name" value="SUBTILASE"/>
    <property type="match status" value="1"/>
</dbReference>
<dbReference type="Pfam" id="PF01483">
    <property type="entry name" value="P_proprotein"/>
    <property type="match status" value="1"/>
</dbReference>
<protein>
    <submittedName>
        <fullName evidence="16">LOW QUALITY PROTEIN: proprotein convertase subtilisin/kexin type 4-like</fullName>
    </submittedName>
</protein>
<evidence type="ECO:0000256" key="13">
    <source>
        <dbReference type="SAM" id="SignalP"/>
    </source>
</evidence>
<dbReference type="InterPro" id="IPR036852">
    <property type="entry name" value="Peptidase_S8/S53_dom_sf"/>
</dbReference>
<dbReference type="GO" id="GO:0000139">
    <property type="term" value="C:Golgi membrane"/>
    <property type="evidence" value="ECO:0007669"/>
    <property type="project" value="TreeGrafter"/>
</dbReference>
<dbReference type="AlphaFoldDB" id="A0A6P8V7S4"/>
<dbReference type="InParanoid" id="A0A6P8V7S4"/>
<dbReference type="GO" id="GO:0016485">
    <property type="term" value="P:protein processing"/>
    <property type="evidence" value="ECO:0007669"/>
    <property type="project" value="TreeGrafter"/>
</dbReference>
<evidence type="ECO:0000256" key="1">
    <source>
        <dbReference type="ARBA" id="ARBA00005325"/>
    </source>
</evidence>
<dbReference type="SUPFAM" id="SSF52743">
    <property type="entry name" value="Subtilisin-like"/>
    <property type="match status" value="1"/>
</dbReference>
<evidence type="ECO:0000256" key="10">
    <source>
        <dbReference type="PIRSR" id="PIRSR615500-1"/>
    </source>
</evidence>
<feature type="active site" description="Charge relay system" evidence="10 11">
    <location>
        <position position="182"/>
    </location>
</feature>
<comment type="similarity">
    <text evidence="1">Belongs to the peptidase S8 family. Furin subfamily.</text>
</comment>
<organism evidence="15 16">
    <name type="scientific">Gymnodraco acuticeps</name>
    <name type="common">Antarctic dragonfish</name>
    <dbReference type="NCBI Taxonomy" id="8218"/>
    <lineage>
        <taxon>Eukaryota</taxon>
        <taxon>Metazoa</taxon>
        <taxon>Chordata</taxon>
        <taxon>Craniata</taxon>
        <taxon>Vertebrata</taxon>
        <taxon>Euteleostomi</taxon>
        <taxon>Actinopterygii</taxon>
        <taxon>Neopterygii</taxon>
        <taxon>Teleostei</taxon>
        <taxon>Neoteleostei</taxon>
        <taxon>Acanthomorphata</taxon>
        <taxon>Eupercaria</taxon>
        <taxon>Perciformes</taxon>
        <taxon>Notothenioidei</taxon>
        <taxon>Bathydraconidae</taxon>
        <taxon>Gymnodraco</taxon>
    </lineage>
</organism>
<accession>A0A6P8V7S4</accession>
<evidence type="ECO:0000313" key="15">
    <source>
        <dbReference type="Proteomes" id="UP000515161"/>
    </source>
</evidence>
<dbReference type="GO" id="GO:0005802">
    <property type="term" value="C:trans-Golgi network"/>
    <property type="evidence" value="ECO:0007669"/>
    <property type="project" value="TreeGrafter"/>
</dbReference>
<dbReference type="InterPro" id="IPR034182">
    <property type="entry name" value="Kexin/furin"/>
</dbReference>
<evidence type="ECO:0000256" key="11">
    <source>
        <dbReference type="PROSITE-ProRule" id="PRU01240"/>
    </source>
</evidence>
<dbReference type="GeneID" id="117555251"/>
<keyword evidence="3" id="KW-0165">Cleavage on pair of basic residues</keyword>
<feature type="region of interest" description="Disordered" evidence="12">
    <location>
        <begin position="103"/>
        <end position="137"/>
    </location>
</feature>
<evidence type="ECO:0000256" key="7">
    <source>
        <dbReference type="ARBA" id="ARBA00023145"/>
    </source>
</evidence>
<dbReference type="RefSeq" id="XP_034085986.1">
    <property type="nucleotide sequence ID" value="XM_034230095.1"/>
</dbReference>
<evidence type="ECO:0000313" key="16">
    <source>
        <dbReference type="RefSeq" id="XP_034085986.1"/>
    </source>
</evidence>
<dbReference type="Gene3D" id="3.40.50.200">
    <property type="entry name" value="Peptidase S8/S53 domain"/>
    <property type="match status" value="1"/>
</dbReference>
<evidence type="ECO:0000259" key="14">
    <source>
        <dbReference type="PROSITE" id="PS51829"/>
    </source>
</evidence>
<dbReference type="PROSITE" id="PS51829">
    <property type="entry name" value="P_HOMO_B"/>
    <property type="match status" value="1"/>
</dbReference>
<feature type="region of interest" description="Disordered" evidence="12">
    <location>
        <begin position="714"/>
        <end position="738"/>
    </location>
</feature>
<dbReference type="FunFam" id="2.60.120.260:FF:000006">
    <property type="entry name" value="Proprotein convertase subtilisin/kexin type 5"/>
    <property type="match status" value="1"/>
</dbReference>
<keyword evidence="2 11" id="KW-0645">Protease</keyword>
<evidence type="ECO:0000256" key="9">
    <source>
        <dbReference type="ARBA" id="ARBA00023180"/>
    </source>
</evidence>
<feature type="region of interest" description="Disordered" evidence="12">
    <location>
        <begin position="654"/>
        <end position="684"/>
    </location>
</feature>
<keyword evidence="4 13" id="KW-0732">Signal</keyword>
<keyword evidence="8" id="KW-1015">Disulfide bond</keyword>
<dbReference type="PANTHER" id="PTHR42884">
    <property type="entry name" value="PROPROTEIN CONVERTASE SUBTILISIN/KEXIN-RELATED"/>
    <property type="match status" value="1"/>
</dbReference>
<dbReference type="CDD" id="cd04059">
    <property type="entry name" value="Peptidases_S8_Protein_convertases_Kexins_Furin-like"/>
    <property type="match status" value="1"/>
</dbReference>
<feature type="active site" description="Charge relay system" evidence="10 11">
    <location>
        <position position="224"/>
    </location>
</feature>
<dbReference type="InterPro" id="IPR038466">
    <property type="entry name" value="S8_pro-domain_sf"/>
</dbReference>
<feature type="signal peptide" evidence="13">
    <location>
        <begin position="1"/>
        <end position="20"/>
    </location>
</feature>
<keyword evidence="5 11" id="KW-0378">Hydrolase</keyword>
<dbReference type="FunFam" id="3.40.50.200:FF:000021">
    <property type="entry name" value="Proprotein convertase subtilisin/kexin type 5a"/>
    <property type="match status" value="1"/>
</dbReference>
<evidence type="ECO:0000256" key="6">
    <source>
        <dbReference type="ARBA" id="ARBA00022825"/>
    </source>
</evidence>
<dbReference type="InterPro" id="IPR023827">
    <property type="entry name" value="Peptidase_S8_Asp-AS"/>
</dbReference>
<reference evidence="16" key="1">
    <citation type="submission" date="2025-08" db="UniProtKB">
        <authorList>
            <consortium name="RefSeq"/>
        </authorList>
    </citation>
    <scope>IDENTIFICATION</scope>
</reference>
<sequence>MFSAVVLVLVCLMQMKLVTTEGHSGTNRHVFYAVQMDRGIRAARALAEQHTLEFIQQVGSLEDVYSLKDSRGRPDRAAFENTLSTAVGVHWVQRQHSHYRDKRVSVRGLDLRTPHSSQRRATDRQPEEKKKSDQSLTFNDPLWPMQWELFAQGQYSSGLDLNVMPVWSNNITGAGVVVSIIDDGVDHTNKDLRKNFEALASFDLAASHGLSHDPMPVRDEENSHGTRCAGEVAMEANNSYCGVGIAFNARIGGIRLLAGSVTDAMEATALTFNMHFIDIYVCSWGPRDDGAEMDGPHSLTARALRLGTHEGRGGKGSVFVWAAGNGGTQRDHCGADGYVNSIYTIAIGAVTQTGKPAHFGEPCPGVMAVTLTGASVGSPLPLVTVTSVEGGCVTHFPGTSSAAPIAAGILALVLEVNPELTWRDVQHLIANTAQIPDPKEPGWNINAAGYHVHYRYGFGLLDAGLMVQHATLFNTVSPQRKCIKEVTPHPTRILSPGGVVSVDIESDACRGRKNEINTVEHVQVRVSISAVCRGDLSISLASPAGTVSLLLDRRPNDASTAGLKNWTLMTMHCWGEQPQGLWTFQGPLQSVVSMGSGHPVPHRGLQHGDLIERIHQMERGRKIQAADITLPARHKMLKISGDLTLDEQTLKKPLKSSKALQLHQTDEAQKASTGSRPSDVKELHETKTIMENLDRVKRSLPLRTLRDITNTLQIQEEQQDGGGGGGLKAADGKLKKQT</sequence>
<dbReference type="Pfam" id="PF16470">
    <property type="entry name" value="S8_pro-domain"/>
    <property type="match status" value="1"/>
</dbReference>
<dbReference type="KEGG" id="gacu:117555251"/>
<dbReference type="InterPro" id="IPR023828">
    <property type="entry name" value="Peptidase_S8_Ser-AS"/>
</dbReference>